<sequence>MTLIKDILTLDINEDIKNVIDLEDQSENEIQSEIESYILTDNLGKHLSSFINQYNSNIKETGVWISGFYGSGKSYFGKMMGYLLSDQLINGTSARERFILRLSGLKDHNFLENQIRSLDAHKTKVIFLDIAKQDTTNGLCYTLFKNFLSTLGFLPNVYGYMEYLMWLDDEHEEFKQKVLEYSGKDWQTIMKNAMKVPTAVKRVLTGYKFSEDEYKETIDHLNNTIRQFSATDFRNELEKYIAKVSDEKLVFIFDEASEALAQKKFDLMELEGLSESLSNSSLASKVWTLAIAQEKLDDVINNSNVNKSLLTKVTDRFKTKLHLESTEVDKIIRFRLLQKKDDAFENLKIHYAKSEGQLADASNLKASFQTRVESAEEFATYYPFHKYQFRLLQNFLFSSKALSSTQVAARGMIITTFDIIRKQLADVPLHQFATSSDVCRQAQTAPPSELVNRYDNADAILGTSALEGRKILEVIHFLTESDLVKASTENITKTYIRDLNDYYKIKPLMDDALQTLVEAKILLLTNGEYKITSDLEGKLLDEMKDFPVELFNKKRDFIDFLKKFQPLRSLGTVTDGTNAYSFNISTDQDDEIVASSNKKLKLAVTGLFNINDEYRDYVERIKLENQSNKETIILIPDNKDYNRIDTLLTDVKRFKFMDEKYANDVDSNIRQIVKDFNLIREEKEKELTTLIHKAYLNGSCIYLFDENLLNEDAFRSTITELQKKLIRNVYTKRLSEQLSESIAPKVIAETQNEKLHKYFSGNDYKFFDATGNFIGDHLKVVEEVTSRIKSTFADGKTLESELLLPPTGYSYGTVATTLAVLFRAGKLVAKYNGQDLFSYKDKQVADIFATSKNFQKASFKSISKSLSAAQKNEMVQILHDLQYKAKTNEQVDWNTNDFELVKATGKLAEHYLSIIKYSIQKVEHYQKFFPGIEDDKATLTLFTSLLTENNYIEKAEYFIQEAIAFKATVKSIEKTEKFIEKNLPKAHGLRRFVDQLTIELNKSGELKDTLKSQIDQFNLAYNDNLRDRFSEIMDIAQNIRDNYFNLMTKANELMAQKYTPIKTQAEELLKTIGKFPEEPNKKNIIDTKAIISYSQQRIFPSVSLEFHIACKNSNFSLSEIRNYIELASNQETKVFMIQNNIVEQIPELPKYPTKEDPKQEAQEPTPKPPRKVKLSIHNGKMTVKEYRNILAEQIKQLSGMDNNDEIDLTIN</sequence>
<dbReference type="KEGG" id="anf:AQPE_2736"/>
<dbReference type="AlphaFoldDB" id="A0A5K7SAG6"/>
<organism evidence="2 3">
    <name type="scientific">Aquipluma nitroreducens</name>
    <dbReference type="NCBI Taxonomy" id="2010828"/>
    <lineage>
        <taxon>Bacteria</taxon>
        <taxon>Pseudomonadati</taxon>
        <taxon>Bacteroidota</taxon>
        <taxon>Bacteroidia</taxon>
        <taxon>Marinilabiliales</taxon>
        <taxon>Prolixibacteraceae</taxon>
        <taxon>Aquipluma</taxon>
    </lineage>
</organism>
<name>A0A5K7SAG6_9BACT</name>
<feature type="compositionally biased region" description="Basic and acidic residues" evidence="1">
    <location>
        <begin position="1152"/>
        <end position="1161"/>
    </location>
</feature>
<protein>
    <recommendedName>
        <fullName evidence="4">BREX system P-loop protein BrxC</fullName>
    </recommendedName>
</protein>
<evidence type="ECO:0000313" key="2">
    <source>
        <dbReference type="EMBL" id="BBE18573.1"/>
    </source>
</evidence>
<accession>A0A5K7SAG6</accession>
<evidence type="ECO:0000256" key="1">
    <source>
        <dbReference type="SAM" id="MobiDB-lite"/>
    </source>
</evidence>
<dbReference type="EMBL" id="AP018694">
    <property type="protein sequence ID" value="BBE18573.1"/>
    <property type="molecule type" value="Genomic_DNA"/>
</dbReference>
<dbReference type="InterPro" id="IPR047679">
    <property type="entry name" value="BREX_BrxC"/>
</dbReference>
<evidence type="ECO:0008006" key="4">
    <source>
        <dbReference type="Google" id="ProtNLM"/>
    </source>
</evidence>
<dbReference type="NCBIfam" id="NF033441">
    <property type="entry name" value="BREX_BrxC"/>
    <property type="match status" value="1"/>
</dbReference>
<feature type="region of interest" description="Disordered" evidence="1">
    <location>
        <begin position="1149"/>
        <end position="1174"/>
    </location>
</feature>
<reference evidence="2" key="1">
    <citation type="journal article" date="2020" name="Int. J. Syst. Evol. Microbiol.">
        <title>Aquipluma nitroreducens gen. nov. sp. nov., a novel facultatively anaerobic bacterium isolated from a freshwater lake.</title>
        <authorList>
            <person name="Watanabe M."/>
            <person name="Kojima H."/>
            <person name="Fukui M."/>
        </authorList>
    </citation>
    <scope>NUCLEOTIDE SEQUENCE</scope>
    <source>
        <strain evidence="2">MeG22</strain>
    </source>
</reference>
<evidence type="ECO:0000313" key="3">
    <source>
        <dbReference type="Proteomes" id="UP001193389"/>
    </source>
</evidence>
<dbReference type="Proteomes" id="UP001193389">
    <property type="component" value="Chromosome"/>
</dbReference>
<proteinExistence type="predicted"/>
<keyword evidence="3" id="KW-1185">Reference proteome</keyword>
<dbReference type="RefSeq" id="WP_318346901.1">
    <property type="nucleotide sequence ID" value="NZ_AP018694.1"/>
</dbReference>
<gene>
    <name evidence="2" type="ORF">AQPE_2736</name>
</gene>